<organism evidence="1 2">
    <name type="scientific">Dendrolimus kikuchii</name>
    <dbReference type="NCBI Taxonomy" id="765133"/>
    <lineage>
        <taxon>Eukaryota</taxon>
        <taxon>Metazoa</taxon>
        <taxon>Ecdysozoa</taxon>
        <taxon>Arthropoda</taxon>
        <taxon>Hexapoda</taxon>
        <taxon>Insecta</taxon>
        <taxon>Pterygota</taxon>
        <taxon>Neoptera</taxon>
        <taxon>Endopterygota</taxon>
        <taxon>Lepidoptera</taxon>
        <taxon>Glossata</taxon>
        <taxon>Ditrysia</taxon>
        <taxon>Bombycoidea</taxon>
        <taxon>Lasiocampidae</taxon>
        <taxon>Dendrolimus</taxon>
    </lineage>
</organism>
<proteinExistence type="predicted"/>
<reference evidence="1 2" key="1">
    <citation type="journal article" date="2021" name="Front. Genet.">
        <title>Chromosome-Level Genome Assembly Reveals Significant Gene Expansion in the Toll and IMD Signaling Pathways of Dendrolimus kikuchii.</title>
        <authorList>
            <person name="Zhou J."/>
            <person name="Wu P."/>
            <person name="Xiong Z."/>
            <person name="Liu N."/>
            <person name="Zhao N."/>
            <person name="Ji M."/>
            <person name="Qiu Y."/>
            <person name="Yang B."/>
        </authorList>
    </citation>
    <scope>NUCLEOTIDE SEQUENCE [LARGE SCALE GENOMIC DNA]</scope>
    <source>
        <strain evidence="1">Ann1</strain>
    </source>
</reference>
<name>A0ACC1DJD8_9NEOP</name>
<keyword evidence="2" id="KW-1185">Reference proteome</keyword>
<evidence type="ECO:0000313" key="1">
    <source>
        <dbReference type="EMBL" id="KAJ0184031.1"/>
    </source>
</evidence>
<comment type="caution">
    <text evidence="1">The sequence shown here is derived from an EMBL/GenBank/DDBJ whole genome shotgun (WGS) entry which is preliminary data.</text>
</comment>
<evidence type="ECO:0000313" key="2">
    <source>
        <dbReference type="Proteomes" id="UP000824533"/>
    </source>
</evidence>
<accession>A0ACC1DJD8</accession>
<gene>
    <name evidence="1" type="ORF">K1T71_000454</name>
</gene>
<sequence>MPLHRITVLTNLISQCTRSNKVLCANIQQINKHRYFTINRLKHTKTLQNEKEKLRTYFVQRYIDYVKNYTSVLGARFPTAMHMYRVFSVGIKDFLRDLKMYISLRIKFAKDQSFRNMTRQEIELYQKMPADMWRIAPVLILSAIPFGNYIIFPLAFLKPRKLLCSHFWSIQQKAEFSTQDLTDRIRHNKPVFRALQAKVDLVPDNDLKKKWRRVVALLGSGVHPTPNEVLECKDLFSKEPYQLSSLTYAHLGHLLQMHGVRKAIFRTKKLKYRAFLLLEMDKAIIREGGVDILTFDSLRNACHIRGLNGRQLTNQDMKDWLQKWLFISQCVDKSSYSLLLHCPIFFAYNHPQNWVLIY</sequence>
<dbReference type="Proteomes" id="UP000824533">
    <property type="component" value="Linkage Group LG01"/>
</dbReference>
<dbReference type="EMBL" id="CM034387">
    <property type="protein sequence ID" value="KAJ0184031.1"/>
    <property type="molecule type" value="Genomic_DNA"/>
</dbReference>
<protein>
    <submittedName>
        <fullName evidence="1">Uncharacterized protein</fullName>
    </submittedName>
</protein>